<proteinExistence type="predicted"/>
<name>A0AA87Z328_FICCA</name>
<organism evidence="1 2">
    <name type="scientific">Ficus carica</name>
    <name type="common">Common fig</name>
    <dbReference type="NCBI Taxonomy" id="3494"/>
    <lineage>
        <taxon>Eukaryota</taxon>
        <taxon>Viridiplantae</taxon>
        <taxon>Streptophyta</taxon>
        <taxon>Embryophyta</taxon>
        <taxon>Tracheophyta</taxon>
        <taxon>Spermatophyta</taxon>
        <taxon>Magnoliopsida</taxon>
        <taxon>eudicotyledons</taxon>
        <taxon>Gunneridae</taxon>
        <taxon>Pentapetalae</taxon>
        <taxon>rosids</taxon>
        <taxon>fabids</taxon>
        <taxon>Rosales</taxon>
        <taxon>Moraceae</taxon>
        <taxon>Ficeae</taxon>
        <taxon>Ficus</taxon>
    </lineage>
</organism>
<evidence type="ECO:0000313" key="1">
    <source>
        <dbReference type="EMBL" id="GMN27707.1"/>
    </source>
</evidence>
<dbReference type="AlphaFoldDB" id="A0AA87Z328"/>
<dbReference type="EMBL" id="BTGU01000002">
    <property type="protein sequence ID" value="GMN27707.1"/>
    <property type="molecule type" value="Genomic_DNA"/>
</dbReference>
<dbReference type="Proteomes" id="UP001187192">
    <property type="component" value="Unassembled WGS sequence"/>
</dbReference>
<accession>A0AA87Z328</accession>
<comment type="caution">
    <text evidence="1">The sequence shown here is derived from an EMBL/GenBank/DDBJ whole genome shotgun (WGS) entry which is preliminary data.</text>
</comment>
<gene>
    <name evidence="1" type="ORF">TIFTF001_001773</name>
</gene>
<reference evidence="1" key="1">
    <citation type="submission" date="2023-07" db="EMBL/GenBank/DDBJ databases">
        <title>draft genome sequence of fig (Ficus carica).</title>
        <authorList>
            <person name="Takahashi T."/>
            <person name="Nishimura K."/>
        </authorList>
    </citation>
    <scope>NUCLEOTIDE SEQUENCE</scope>
</reference>
<protein>
    <submittedName>
        <fullName evidence="1">Uncharacterized protein</fullName>
    </submittedName>
</protein>
<keyword evidence="2" id="KW-1185">Reference proteome</keyword>
<evidence type="ECO:0000313" key="2">
    <source>
        <dbReference type="Proteomes" id="UP001187192"/>
    </source>
</evidence>
<sequence>MNHNLANIAIFSHEVVADLVEEIAILELVATDLTMEIAIQRRSQKLANRRMSRWLAVKDRSSRPKES</sequence>